<dbReference type="Pfam" id="PF00379">
    <property type="entry name" value="Chitin_bind_4"/>
    <property type="match status" value="1"/>
</dbReference>
<accession>A0AAN9TNA7</accession>
<dbReference type="GO" id="GO:0042302">
    <property type="term" value="F:structural constituent of cuticle"/>
    <property type="evidence" value="ECO:0007669"/>
    <property type="project" value="UniProtKB-UniRule"/>
</dbReference>
<keyword evidence="3" id="KW-0175">Coiled coil</keyword>
<evidence type="ECO:0000256" key="1">
    <source>
        <dbReference type="ARBA" id="ARBA00022460"/>
    </source>
</evidence>
<protein>
    <recommendedName>
        <fullName evidence="7">Cuticle protein 19</fullName>
    </recommendedName>
</protein>
<gene>
    <name evidence="5" type="ORF">V9T40_008547</name>
</gene>
<keyword evidence="1 2" id="KW-0193">Cuticle</keyword>
<keyword evidence="6" id="KW-1185">Reference proteome</keyword>
<proteinExistence type="predicted"/>
<dbReference type="GO" id="GO:0031012">
    <property type="term" value="C:extracellular matrix"/>
    <property type="evidence" value="ECO:0007669"/>
    <property type="project" value="TreeGrafter"/>
</dbReference>
<comment type="caution">
    <text evidence="5">The sequence shown here is derived from an EMBL/GenBank/DDBJ whole genome shotgun (WGS) entry which is preliminary data.</text>
</comment>
<reference evidence="5 6" key="1">
    <citation type="submission" date="2024-03" db="EMBL/GenBank/DDBJ databases">
        <title>Adaptation during the transition from Ophiocordyceps entomopathogen to insect associate is accompanied by gene loss and intensified selection.</title>
        <authorList>
            <person name="Ward C.M."/>
            <person name="Onetto C.A."/>
            <person name="Borneman A.R."/>
        </authorList>
    </citation>
    <scope>NUCLEOTIDE SEQUENCE [LARGE SCALE GENOMIC DNA]</scope>
    <source>
        <strain evidence="5">AWRI1</strain>
        <tissue evidence="5">Single Adult Female</tissue>
    </source>
</reference>
<sequence>MNNYWWEINNRITQSVRNDTVDYASAPTLLSLTMLLIQANDKRNEEKKEEIKKEKKTLKVSTTNSRVYPKYFFEYDIKDYKTGDVKNQWEEREGDNVKGQYSLVEPDGSVRTVEYTSDEKNGFNAVIKKSEFVKVGHPHHITHGPVQEFKLKESIQTAGHKSLDSGEGNDVGGYFYPSPSPYSGPQPSALPAHSQDDFSYSRVRYRRLPIDKVPLKSSSAGPVLFPESDDDTTTQSSGPPNRGKKTRQTKSNKESSFLANHPKSLGRLKSY</sequence>
<evidence type="ECO:0000313" key="5">
    <source>
        <dbReference type="EMBL" id="KAK7601106.1"/>
    </source>
</evidence>
<evidence type="ECO:0000256" key="3">
    <source>
        <dbReference type="SAM" id="Coils"/>
    </source>
</evidence>
<dbReference type="InterPro" id="IPR051217">
    <property type="entry name" value="Insect_Cuticle_Struc_Prot"/>
</dbReference>
<dbReference type="Proteomes" id="UP001367676">
    <property type="component" value="Unassembled WGS sequence"/>
</dbReference>
<dbReference type="PROSITE" id="PS51155">
    <property type="entry name" value="CHIT_BIND_RR_2"/>
    <property type="match status" value="1"/>
</dbReference>
<feature type="region of interest" description="Disordered" evidence="4">
    <location>
        <begin position="157"/>
        <end position="194"/>
    </location>
</feature>
<dbReference type="PANTHER" id="PTHR12236">
    <property type="entry name" value="STRUCTURAL CONTITUENT OF CUTICLE"/>
    <property type="match status" value="1"/>
</dbReference>
<evidence type="ECO:0000256" key="2">
    <source>
        <dbReference type="PROSITE-ProRule" id="PRU00497"/>
    </source>
</evidence>
<dbReference type="PRINTS" id="PR00947">
    <property type="entry name" value="CUTICLE"/>
</dbReference>
<dbReference type="InterPro" id="IPR000618">
    <property type="entry name" value="Insect_cuticle"/>
</dbReference>
<name>A0AAN9TNA7_9HEMI</name>
<dbReference type="EMBL" id="JBBCAQ010000010">
    <property type="protein sequence ID" value="KAK7601106.1"/>
    <property type="molecule type" value="Genomic_DNA"/>
</dbReference>
<evidence type="ECO:0000256" key="4">
    <source>
        <dbReference type="SAM" id="MobiDB-lite"/>
    </source>
</evidence>
<evidence type="ECO:0008006" key="7">
    <source>
        <dbReference type="Google" id="ProtNLM"/>
    </source>
</evidence>
<dbReference type="PANTHER" id="PTHR12236:SF95">
    <property type="entry name" value="CUTICULAR PROTEIN 76BD, ISOFORM C-RELATED"/>
    <property type="match status" value="1"/>
</dbReference>
<evidence type="ECO:0000313" key="6">
    <source>
        <dbReference type="Proteomes" id="UP001367676"/>
    </source>
</evidence>
<feature type="region of interest" description="Disordered" evidence="4">
    <location>
        <begin position="214"/>
        <end position="271"/>
    </location>
</feature>
<feature type="coiled-coil region" evidence="3">
    <location>
        <begin position="37"/>
        <end position="64"/>
    </location>
</feature>
<dbReference type="GO" id="GO:0005615">
    <property type="term" value="C:extracellular space"/>
    <property type="evidence" value="ECO:0007669"/>
    <property type="project" value="TreeGrafter"/>
</dbReference>
<dbReference type="AlphaFoldDB" id="A0AAN9TNA7"/>
<organism evidence="5 6">
    <name type="scientific">Parthenolecanium corni</name>
    <dbReference type="NCBI Taxonomy" id="536013"/>
    <lineage>
        <taxon>Eukaryota</taxon>
        <taxon>Metazoa</taxon>
        <taxon>Ecdysozoa</taxon>
        <taxon>Arthropoda</taxon>
        <taxon>Hexapoda</taxon>
        <taxon>Insecta</taxon>
        <taxon>Pterygota</taxon>
        <taxon>Neoptera</taxon>
        <taxon>Paraneoptera</taxon>
        <taxon>Hemiptera</taxon>
        <taxon>Sternorrhyncha</taxon>
        <taxon>Coccoidea</taxon>
        <taxon>Coccidae</taxon>
        <taxon>Parthenolecanium</taxon>
    </lineage>
</organism>